<dbReference type="Pfam" id="PF04353">
    <property type="entry name" value="Rsd_AlgQ"/>
    <property type="match status" value="1"/>
</dbReference>
<comment type="caution">
    <text evidence="4">The sequence shown here is derived from an EMBL/GenBank/DDBJ whole genome shotgun (WGS) entry which is preliminary data.</text>
</comment>
<evidence type="ECO:0000313" key="5">
    <source>
        <dbReference type="Proteomes" id="UP001369082"/>
    </source>
</evidence>
<dbReference type="Gene3D" id="1.20.120.1370">
    <property type="entry name" value="Regulator of RNA polymerase sigma(70) subunit, domain 4"/>
    <property type="match status" value="1"/>
</dbReference>
<evidence type="ECO:0000256" key="2">
    <source>
        <dbReference type="ARBA" id="ARBA00023163"/>
    </source>
</evidence>
<dbReference type="InterPro" id="IPR007448">
    <property type="entry name" value="Sigma70_reg_Rsd_AlgQ"/>
</dbReference>
<evidence type="ECO:0000256" key="3">
    <source>
        <dbReference type="RuleBase" id="RU004409"/>
    </source>
</evidence>
<keyword evidence="5" id="KW-1185">Reference proteome</keyword>
<reference evidence="4 5" key="1">
    <citation type="submission" date="2024-02" db="EMBL/GenBank/DDBJ databases">
        <title>Bacteria isolated from the canopy kelp, Nereocystis luetkeana.</title>
        <authorList>
            <person name="Pfister C.A."/>
            <person name="Younker I.T."/>
            <person name="Light S.H."/>
        </authorList>
    </citation>
    <scope>NUCLEOTIDE SEQUENCE [LARGE SCALE GENOMIC DNA]</scope>
    <source>
        <strain evidence="4 5">TI.1.05</strain>
    </source>
</reference>
<organism evidence="4 5">
    <name type="scientific">Psychromonas aquatilis</name>
    <dbReference type="NCBI Taxonomy" id="2005072"/>
    <lineage>
        <taxon>Bacteria</taxon>
        <taxon>Pseudomonadati</taxon>
        <taxon>Pseudomonadota</taxon>
        <taxon>Gammaproteobacteria</taxon>
        <taxon>Alteromonadales</taxon>
        <taxon>Psychromonadaceae</taxon>
        <taxon>Psychromonas</taxon>
    </lineage>
</organism>
<dbReference type="PIRSF" id="PIRSF016548">
    <property type="entry name" value="Rsd_AlgQ"/>
    <property type="match status" value="1"/>
</dbReference>
<keyword evidence="1 3" id="KW-0805">Transcription regulation</keyword>
<accession>A0ABU9GPW8</accession>
<dbReference type="RefSeq" id="WP_341597376.1">
    <property type="nucleotide sequence ID" value="NZ_JBAKAZ010000020.1"/>
</dbReference>
<evidence type="ECO:0000256" key="1">
    <source>
        <dbReference type="ARBA" id="ARBA00023015"/>
    </source>
</evidence>
<keyword evidence="2 3" id="KW-0804">Transcription</keyword>
<sequence>MLNKLKQAKEEWGGALSIIDNWLDARQKLVILYCQLAGLPPYQDQKKGLPQQALITEFCQLLLDYASTGHFEIYHQIIAQSKLDGEENLKIAQELYSRITTTTDIALNFNDTYAEDASDQAMLNFDQDLSRLGEVIESRFEREDQLLEIVHLHHTLSIT</sequence>
<comment type="similarity">
    <text evidence="3">Belongs to the Rsd/AlgQ family.</text>
</comment>
<protein>
    <submittedName>
        <fullName evidence="4">Sigma D regulator</fullName>
    </submittedName>
</protein>
<evidence type="ECO:0000313" key="4">
    <source>
        <dbReference type="EMBL" id="MEL0629367.1"/>
    </source>
</evidence>
<dbReference type="NCBIfam" id="NF008723">
    <property type="entry name" value="PRK11718.1"/>
    <property type="match status" value="1"/>
</dbReference>
<name>A0ABU9GPW8_9GAMM</name>
<dbReference type="Proteomes" id="UP001369082">
    <property type="component" value="Unassembled WGS sequence"/>
</dbReference>
<proteinExistence type="inferred from homology"/>
<dbReference type="InterPro" id="IPR038309">
    <property type="entry name" value="Rsd/AlgQ_sf"/>
</dbReference>
<dbReference type="EMBL" id="JBAKAZ010000020">
    <property type="protein sequence ID" value="MEL0629367.1"/>
    <property type="molecule type" value="Genomic_DNA"/>
</dbReference>
<gene>
    <name evidence="4" type="primary">rsd</name>
    <name evidence="4" type="ORF">V6256_07080</name>
</gene>